<protein>
    <submittedName>
        <fullName evidence="2">Uncharacterized protein</fullName>
    </submittedName>
</protein>
<dbReference type="Proteomes" id="UP001235840">
    <property type="component" value="Unassembled WGS sequence"/>
</dbReference>
<evidence type="ECO:0000313" key="2">
    <source>
        <dbReference type="EMBL" id="MDQ0166805.1"/>
    </source>
</evidence>
<comment type="caution">
    <text evidence="2">The sequence shown here is derived from an EMBL/GenBank/DDBJ whole genome shotgun (WGS) entry which is preliminary data.</text>
</comment>
<keyword evidence="1" id="KW-0812">Transmembrane</keyword>
<dbReference type="RefSeq" id="WP_307395301.1">
    <property type="nucleotide sequence ID" value="NZ_BAAADK010000003.1"/>
</dbReference>
<evidence type="ECO:0000313" key="3">
    <source>
        <dbReference type="Proteomes" id="UP001235840"/>
    </source>
</evidence>
<reference evidence="2 3" key="1">
    <citation type="submission" date="2023-07" db="EMBL/GenBank/DDBJ databases">
        <title>Genomic Encyclopedia of Type Strains, Phase IV (KMG-IV): sequencing the most valuable type-strain genomes for metagenomic binning, comparative biology and taxonomic classification.</title>
        <authorList>
            <person name="Goeker M."/>
        </authorList>
    </citation>
    <scope>NUCLEOTIDE SEQUENCE [LARGE SCALE GENOMIC DNA]</scope>
    <source>
        <strain evidence="2 3">DSM 12751</strain>
    </source>
</reference>
<keyword evidence="3" id="KW-1185">Reference proteome</keyword>
<evidence type="ECO:0000256" key="1">
    <source>
        <dbReference type="SAM" id="Phobius"/>
    </source>
</evidence>
<name>A0ABT9W121_9BACI</name>
<sequence>MISKKVLIISLISIGVVLVGIGIALYIQSNFEAQILEVEHDGFIITKALEPLYKQYDHLNDVEDRAELIIIGEATQSFEELKQIHKNRIINDQSREYWVDTQIKVRHIIKGVYEENEITIPQPLTDFDVENNHIFTPMGYSPFIENARYVLFLTKSEFGVSGDQEYAWNVISANHGKYNLDGQDHIEDIFSDRKQQRIKRQVLRKYQEWQ</sequence>
<keyword evidence="1" id="KW-1133">Transmembrane helix</keyword>
<keyword evidence="1" id="KW-0472">Membrane</keyword>
<dbReference type="EMBL" id="JAUSTY010000011">
    <property type="protein sequence ID" value="MDQ0166805.1"/>
    <property type="molecule type" value="Genomic_DNA"/>
</dbReference>
<organism evidence="2 3">
    <name type="scientific">Caldalkalibacillus horti</name>
    <dbReference type="NCBI Taxonomy" id="77523"/>
    <lineage>
        <taxon>Bacteria</taxon>
        <taxon>Bacillati</taxon>
        <taxon>Bacillota</taxon>
        <taxon>Bacilli</taxon>
        <taxon>Bacillales</taxon>
        <taxon>Bacillaceae</taxon>
        <taxon>Caldalkalibacillus</taxon>
    </lineage>
</organism>
<feature type="transmembrane region" description="Helical" evidence="1">
    <location>
        <begin position="7"/>
        <end position="27"/>
    </location>
</feature>
<proteinExistence type="predicted"/>
<accession>A0ABT9W121</accession>
<gene>
    <name evidence="2" type="ORF">J2S11_002721</name>
</gene>